<organism evidence="2 3">
    <name type="scientific">Beutenbergia cavernae (strain ATCC BAA-8 / DSM 12333 / CCUG 43141 / JCM 11478 / NBRC 16432 / NCIMB 13614 / HKI 0122)</name>
    <dbReference type="NCBI Taxonomy" id="471853"/>
    <lineage>
        <taxon>Bacteria</taxon>
        <taxon>Bacillati</taxon>
        <taxon>Actinomycetota</taxon>
        <taxon>Actinomycetes</taxon>
        <taxon>Micrococcales</taxon>
        <taxon>Beutenbergiaceae</taxon>
        <taxon>Beutenbergia</taxon>
    </lineage>
</organism>
<gene>
    <name evidence="2" type="ordered locus">Bcav_4155</name>
</gene>
<evidence type="ECO:0000259" key="1">
    <source>
        <dbReference type="SMART" id="SM00954"/>
    </source>
</evidence>
<dbReference type="KEGG" id="bcv:Bcav_4155"/>
<dbReference type="STRING" id="471853.Bcav_4155"/>
<dbReference type="PANTHER" id="PTHR47837:SF2">
    <property type="entry name" value="GTP PYROPHOSPHOKINASE YWAC"/>
    <property type="match status" value="1"/>
</dbReference>
<dbReference type="PANTHER" id="PTHR47837">
    <property type="entry name" value="GTP PYROPHOSPHOKINASE YJBM"/>
    <property type="match status" value="1"/>
</dbReference>
<protein>
    <submittedName>
        <fullName evidence="2">RelA/SpoT domain protein</fullName>
    </submittedName>
</protein>
<reference evidence="2 3" key="1">
    <citation type="journal article" date="2009" name="Stand. Genomic Sci.">
        <title>Complete genome sequence of Beutenbergia cavernae type strain (HKI 0122).</title>
        <authorList>
            <person name="Land M."/>
            <person name="Pukall R."/>
            <person name="Abt B."/>
            <person name="Goker M."/>
            <person name="Rohde M."/>
            <person name="Glavina Del Rio T."/>
            <person name="Tice H."/>
            <person name="Copeland A."/>
            <person name="Cheng J.F."/>
            <person name="Lucas S."/>
            <person name="Chen F."/>
            <person name="Nolan M."/>
            <person name="Bruce D."/>
            <person name="Goodwin L."/>
            <person name="Pitluck S."/>
            <person name="Ivanova N."/>
            <person name="Mavromatis K."/>
            <person name="Ovchinnikova G."/>
            <person name="Pati A."/>
            <person name="Chen A."/>
            <person name="Palaniappan K."/>
            <person name="Hauser L."/>
            <person name="Chang Y.J."/>
            <person name="Jefferies C.C."/>
            <person name="Saunders E."/>
            <person name="Brettin T."/>
            <person name="Detter J.C."/>
            <person name="Han C."/>
            <person name="Chain P."/>
            <person name="Bristow J."/>
            <person name="Eisen J.A."/>
            <person name="Markowitz V."/>
            <person name="Hugenholtz P."/>
            <person name="Kyrpides N.C."/>
            <person name="Klenk H.P."/>
            <person name="Lapidus A."/>
        </authorList>
    </citation>
    <scope>NUCLEOTIDE SEQUENCE [LARGE SCALE GENOMIC DNA]</scope>
    <source>
        <strain evidence="3">ATCC BAA-8 / DSM 12333 / NBRC 16432</strain>
    </source>
</reference>
<name>C5C636_BEUC1</name>
<dbReference type="Proteomes" id="UP000007962">
    <property type="component" value="Chromosome"/>
</dbReference>
<sequence length="250" mass="27983">MMARTPEIPPDVIESFRRVREDFTRFMLSYRFGMEEVTTKLEILREEFAQLHSYNPIEHVSTRLKSPESVVDKATRRGVEPSLDGIRSSITDIAGVRVTCSFVSDAYRVFDALVDQPDVVVRTVKDYIAEPKPNGYRSLHAIVEIPVFLSSGPVHVPVEVQFRTVAMDFWATLEHKIFYKFDGAVPPEVVAQLRESASTAARLDEEMERLHDAVHGPREPTAPGAADAAVSDEVVRRMLRLLGGADASEA</sequence>
<dbReference type="Pfam" id="PF04607">
    <property type="entry name" value="RelA_SpoT"/>
    <property type="match status" value="1"/>
</dbReference>
<dbReference type="EMBL" id="CP001618">
    <property type="protein sequence ID" value="ACQ82394.1"/>
    <property type="molecule type" value="Genomic_DNA"/>
</dbReference>
<dbReference type="eggNOG" id="COG2357">
    <property type="taxonomic scope" value="Bacteria"/>
</dbReference>
<dbReference type="SUPFAM" id="SSF81301">
    <property type="entry name" value="Nucleotidyltransferase"/>
    <property type="match status" value="1"/>
</dbReference>
<dbReference type="AlphaFoldDB" id="C5C636"/>
<dbReference type="InterPro" id="IPR043519">
    <property type="entry name" value="NT_sf"/>
</dbReference>
<dbReference type="InterPro" id="IPR007685">
    <property type="entry name" value="RelA_SpoT"/>
</dbReference>
<dbReference type="Gene3D" id="1.10.287.860">
    <property type="entry name" value="Nucleotidyltransferase"/>
    <property type="match status" value="1"/>
</dbReference>
<evidence type="ECO:0000313" key="3">
    <source>
        <dbReference type="Proteomes" id="UP000007962"/>
    </source>
</evidence>
<proteinExistence type="predicted"/>
<keyword evidence="3" id="KW-1185">Reference proteome</keyword>
<dbReference type="CDD" id="cd05399">
    <property type="entry name" value="NT_Rel-Spo_like"/>
    <property type="match status" value="1"/>
</dbReference>
<dbReference type="SMART" id="SM00954">
    <property type="entry name" value="RelA_SpoT"/>
    <property type="match status" value="1"/>
</dbReference>
<dbReference type="RefSeq" id="WP_015884631.1">
    <property type="nucleotide sequence ID" value="NC_012669.1"/>
</dbReference>
<evidence type="ECO:0000313" key="2">
    <source>
        <dbReference type="EMBL" id="ACQ82394.1"/>
    </source>
</evidence>
<dbReference type="OrthoDB" id="9789634at2"/>
<dbReference type="HOGENOM" id="CLU_077095_0_0_11"/>
<dbReference type="Gene3D" id="3.30.460.10">
    <property type="entry name" value="Beta Polymerase, domain 2"/>
    <property type="match status" value="1"/>
</dbReference>
<feature type="domain" description="RelA/SpoT" evidence="1">
    <location>
        <begin position="62"/>
        <end position="185"/>
    </location>
</feature>
<accession>C5C636</accession>
<dbReference type="GO" id="GO:0015969">
    <property type="term" value="P:guanosine tetraphosphate metabolic process"/>
    <property type="evidence" value="ECO:0007669"/>
    <property type="project" value="InterPro"/>
</dbReference>
<dbReference type="InterPro" id="IPR052366">
    <property type="entry name" value="GTP_Pyrophosphokinase"/>
</dbReference>